<protein>
    <recommendedName>
        <fullName evidence="6">Dihydroorotase</fullName>
        <shortName evidence="6">DHOase</shortName>
        <ecNumber evidence="6">3.5.2.3</ecNumber>
    </recommendedName>
</protein>
<evidence type="ECO:0000256" key="7">
    <source>
        <dbReference type="SAM" id="MobiDB-lite"/>
    </source>
</evidence>
<dbReference type="InterPro" id="IPR032466">
    <property type="entry name" value="Metal_Hydrolase"/>
</dbReference>
<dbReference type="EC" id="3.5.2.3" evidence="6"/>
<comment type="pathway">
    <text evidence="6">Pyrimidine metabolism; UMP biosynthesis via de novo pathway; (S)-dihydroorotate from bicarbonate: step 3/3.</text>
</comment>
<dbReference type="InterPro" id="IPR011059">
    <property type="entry name" value="Metal-dep_hydrolase_composite"/>
</dbReference>
<dbReference type="AlphaFoldDB" id="A0A832I5H4"/>
<comment type="catalytic activity">
    <reaction evidence="6">
        <text>(S)-dihydroorotate + H2O = N-carbamoyl-L-aspartate + H(+)</text>
        <dbReference type="Rhea" id="RHEA:24296"/>
        <dbReference type="ChEBI" id="CHEBI:15377"/>
        <dbReference type="ChEBI" id="CHEBI:15378"/>
        <dbReference type="ChEBI" id="CHEBI:30864"/>
        <dbReference type="ChEBI" id="CHEBI:32814"/>
        <dbReference type="EC" id="3.5.2.3"/>
    </reaction>
</comment>
<keyword evidence="6" id="KW-0862">Zinc</keyword>
<comment type="cofactor">
    <cofactor evidence="6">
        <name>Zn(2+)</name>
        <dbReference type="ChEBI" id="CHEBI:29105"/>
    </cofactor>
    <text evidence="6">Binds 2 Zn(2+) ions per subunit.</text>
</comment>
<name>A0A832I5H4_UNCEI</name>
<evidence type="ECO:0000256" key="1">
    <source>
        <dbReference type="ARBA" id="ARBA00002368"/>
    </source>
</evidence>
<dbReference type="EMBL" id="DSQF01000022">
    <property type="protein sequence ID" value="HGZ43954.1"/>
    <property type="molecule type" value="Genomic_DNA"/>
</dbReference>
<reference evidence="9" key="1">
    <citation type="journal article" date="2020" name="mSystems">
        <title>Genome- and Community-Level Interaction Insights into Carbon Utilization and Element Cycling Functions of Hydrothermarchaeota in Hydrothermal Sediment.</title>
        <authorList>
            <person name="Zhou Z."/>
            <person name="Liu Y."/>
            <person name="Xu W."/>
            <person name="Pan J."/>
            <person name="Luo Z.H."/>
            <person name="Li M."/>
        </authorList>
    </citation>
    <scope>NUCLEOTIDE SEQUENCE [LARGE SCALE GENOMIC DNA]</scope>
    <source>
        <strain evidence="9">SpSt-381</strain>
    </source>
</reference>
<dbReference type="NCBIfam" id="TIGR00857">
    <property type="entry name" value="pyrC_multi"/>
    <property type="match status" value="1"/>
</dbReference>
<keyword evidence="4 6" id="KW-0378">Hydrolase</keyword>
<evidence type="ECO:0000256" key="3">
    <source>
        <dbReference type="ARBA" id="ARBA00022723"/>
    </source>
</evidence>
<evidence type="ECO:0000256" key="4">
    <source>
        <dbReference type="ARBA" id="ARBA00022801"/>
    </source>
</evidence>
<dbReference type="PROSITE" id="PS00482">
    <property type="entry name" value="DIHYDROOROTASE_1"/>
    <property type="match status" value="1"/>
</dbReference>
<dbReference type="GO" id="GO:0005737">
    <property type="term" value="C:cytoplasm"/>
    <property type="evidence" value="ECO:0007669"/>
    <property type="project" value="TreeGrafter"/>
</dbReference>
<feature type="binding site" evidence="6">
    <location>
        <position position="348"/>
    </location>
    <ligand>
        <name>substrate</name>
    </ligand>
</feature>
<feature type="binding site" evidence="6">
    <location>
        <position position="249"/>
    </location>
    <ligand>
        <name>Zn(2+)</name>
        <dbReference type="ChEBI" id="CHEBI:29105"/>
        <label>2</label>
    </ligand>
</feature>
<dbReference type="GO" id="GO:0008270">
    <property type="term" value="F:zinc ion binding"/>
    <property type="evidence" value="ECO:0007669"/>
    <property type="project" value="UniProtKB-UniRule"/>
</dbReference>
<comment type="function">
    <text evidence="1 6">Catalyzes the reversible cyclization of carbamoyl aspartate to dihydroorotate.</text>
</comment>
<dbReference type="GO" id="GO:0004038">
    <property type="term" value="F:allantoinase activity"/>
    <property type="evidence" value="ECO:0007669"/>
    <property type="project" value="TreeGrafter"/>
</dbReference>
<feature type="binding site" evidence="6">
    <location>
        <begin position="132"/>
        <end position="134"/>
    </location>
    <ligand>
        <name>substrate</name>
    </ligand>
</feature>
<dbReference type="GO" id="GO:0006145">
    <property type="term" value="P:purine nucleobase catabolic process"/>
    <property type="evidence" value="ECO:0007669"/>
    <property type="project" value="TreeGrafter"/>
</dbReference>
<evidence type="ECO:0000256" key="5">
    <source>
        <dbReference type="ARBA" id="ARBA00022975"/>
    </source>
</evidence>
<feature type="binding site" evidence="6">
    <location>
        <position position="379"/>
    </location>
    <ligand>
        <name>substrate</name>
    </ligand>
</feature>
<feature type="binding site" evidence="6">
    <location>
        <position position="375"/>
    </location>
    <ligand>
        <name>Zn(2+)</name>
        <dbReference type="ChEBI" id="CHEBI:29105"/>
        <label>1</label>
    </ligand>
</feature>
<dbReference type="PANTHER" id="PTHR43668:SF2">
    <property type="entry name" value="ALLANTOINASE"/>
    <property type="match status" value="1"/>
</dbReference>
<proteinExistence type="inferred from homology"/>
<evidence type="ECO:0000256" key="6">
    <source>
        <dbReference type="HAMAP-Rule" id="MF_00220"/>
    </source>
</evidence>
<accession>A0A832I5H4</accession>
<dbReference type="UniPathway" id="UPA00070">
    <property type="reaction ID" value="UER00117"/>
</dbReference>
<feature type="binding site" evidence="6">
    <location>
        <position position="222"/>
    </location>
    <ligand>
        <name>Zn(2+)</name>
        <dbReference type="ChEBI" id="CHEBI:29105"/>
        <label>1</label>
    </ligand>
</feature>
<dbReference type="CDD" id="cd01317">
    <property type="entry name" value="DHOase_IIa"/>
    <property type="match status" value="1"/>
</dbReference>
<dbReference type="SUPFAM" id="SSF51338">
    <property type="entry name" value="Composite domain of metallo-dependent hydrolases"/>
    <property type="match status" value="2"/>
</dbReference>
<keyword evidence="5 6" id="KW-0665">Pyrimidine biosynthesis</keyword>
<dbReference type="InterPro" id="IPR050138">
    <property type="entry name" value="DHOase/Allantoinase_Hydrolase"/>
</dbReference>
<feature type="binding site" evidence="6">
    <location>
        <position position="222"/>
    </location>
    <ligand>
        <name>Zn(2+)</name>
        <dbReference type="ChEBI" id="CHEBI:29105"/>
        <label>2</label>
    </ligand>
</feature>
<feature type="compositionally biased region" description="Basic and acidic residues" evidence="7">
    <location>
        <begin position="43"/>
        <end position="53"/>
    </location>
</feature>
<dbReference type="HAMAP" id="MF_00220_B">
    <property type="entry name" value="PyrC_classI_B"/>
    <property type="match status" value="1"/>
</dbReference>
<dbReference type="InterPro" id="IPR024403">
    <property type="entry name" value="DHOase_cat"/>
</dbReference>
<feature type="binding site" evidence="6">
    <location>
        <position position="130"/>
    </location>
    <ligand>
        <name>Zn(2+)</name>
        <dbReference type="ChEBI" id="CHEBI:29105"/>
        <label>1</label>
    </ligand>
</feature>
<dbReference type="PROSITE" id="PS00483">
    <property type="entry name" value="DIHYDROOROTASE_2"/>
    <property type="match status" value="1"/>
</dbReference>
<feature type="binding site" evidence="6">
    <location>
        <begin position="393"/>
        <end position="394"/>
    </location>
    <ligand>
        <name>substrate</name>
    </ligand>
</feature>
<feature type="compositionally biased region" description="Basic and acidic residues" evidence="7">
    <location>
        <begin position="21"/>
        <end position="32"/>
    </location>
</feature>
<evidence type="ECO:0000313" key="9">
    <source>
        <dbReference type="EMBL" id="HGZ43954.1"/>
    </source>
</evidence>
<dbReference type="PANTHER" id="PTHR43668">
    <property type="entry name" value="ALLANTOINASE"/>
    <property type="match status" value="1"/>
</dbReference>
<keyword evidence="3 6" id="KW-0479">Metal-binding</keyword>
<comment type="caution">
    <text evidence="9">The sequence shown here is derived from an EMBL/GenBank/DDBJ whole genome shotgun (WGS) entry which is preliminary data.</text>
</comment>
<comment type="similarity">
    <text evidence="2 6">Belongs to the metallo-dependent hydrolases superfamily. DHOase family. Class I DHOase subfamily.</text>
</comment>
<evidence type="ECO:0000259" key="8">
    <source>
        <dbReference type="Pfam" id="PF12890"/>
    </source>
</evidence>
<feature type="binding site" evidence="6">
    <location>
        <position position="164"/>
    </location>
    <ligand>
        <name>substrate</name>
    </ligand>
</feature>
<dbReference type="Gene3D" id="2.30.40.10">
    <property type="entry name" value="Urease, subunit C, domain 1"/>
    <property type="match status" value="1"/>
</dbReference>
<dbReference type="Pfam" id="PF12890">
    <property type="entry name" value="DHOase"/>
    <property type="match status" value="1"/>
</dbReference>
<dbReference type="GO" id="GO:0044205">
    <property type="term" value="P:'de novo' UMP biosynthetic process"/>
    <property type="evidence" value="ECO:0007669"/>
    <property type="project" value="UniProtKB-UniRule"/>
</dbReference>
<evidence type="ECO:0000256" key="2">
    <source>
        <dbReference type="ARBA" id="ARBA00010286"/>
    </source>
</evidence>
<dbReference type="SUPFAM" id="SSF51556">
    <property type="entry name" value="Metallo-dependent hydrolases"/>
    <property type="match status" value="1"/>
</dbReference>
<sequence>MGRDRGARRAHEAGGGGAPPRPHEPRRRDPARGRRRPALGDLRPGRERRRDPLRGAAPLRGARRRPGGALVSGAVEKSPPVLIRNARHWRTGERIDLALYGGRIVERAPAHARVVEAGGAVLSPGLVDVHVHLREPGHTAKETIASGTRAAAAGGFTAVCAMPNTEPVVDSAAWVEWVAARAREAGHCRVYPIAALTQGQRGEQLAPLVALRRAGAVAFSDDGRPVMSAAVMRRALEYQRHADAPIICHEEDLTLRGDGHMNEGFTATRLGLAGIPAAAESVMVWRDLELVELTGGRVHFAHLSCAASFEALRRARERGLPVTAETCPHYWTLTDEAVGDYDTHAKMNPPLRSEADRAAVLAAIREGLVDCFATDHAPHTHEEKQRPFDQAPFGIVGLETAFALTVSHLVRPGHLSLARALELWTEAPRRVFGLPEVRLEPGFPADLALLDPEREWTVDPARFHSQGRNTPFAGWRLTGLPLATFCAGRLTHADPGFAGAREVAEAQLAENPR</sequence>
<feature type="region of interest" description="Disordered" evidence="7">
    <location>
        <begin position="1"/>
        <end position="73"/>
    </location>
</feature>
<gene>
    <name evidence="6" type="primary">pyrC</name>
    <name evidence="9" type="ORF">ENR23_11135</name>
</gene>
<dbReference type="GO" id="GO:0004151">
    <property type="term" value="F:dihydroorotase activity"/>
    <property type="evidence" value="ECO:0007669"/>
    <property type="project" value="UniProtKB-UniRule"/>
</dbReference>
<feature type="domain" description="Dihydroorotase catalytic" evidence="8">
    <location>
        <begin position="119"/>
        <end position="305"/>
    </location>
</feature>
<feature type="binding site" evidence="6">
    <location>
        <position position="132"/>
    </location>
    <ligand>
        <name>Zn(2+)</name>
        <dbReference type="ChEBI" id="CHEBI:29105"/>
        <label>1</label>
    </ligand>
</feature>
<dbReference type="InterPro" id="IPR002195">
    <property type="entry name" value="Dihydroorotase_CS"/>
</dbReference>
<dbReference type="InterPro" id="IPR004722">
    <property type="entry name" value="DHOase"/>
</dbReference>
<dbReference type="Gene3D" id="3.20.20.140">
    <property type="entry name" value="Metal-dependent hydrolases"/>
    <property type="match status" value="1"/>
</dbReference>
<feature type="compositionally biased region" description="Basic and acidic residues" evidence="7">
    <location>
        <begin position="1"/>
        <end position="12"/>
    </location>
</feature>
<organism evidence="9">
    <name type="scientific">Eiseniibacteriota bacterium</name>
    <dbReference type="NCBI Taxonomy" id="2212470"/>
    <lineage>
        <taxon>Bacteria</taxon>
        <taxon>Candidatus Eiseniibacteriota</taxon>
    </lineage>
</organism>
<feature type="binding site" evidence="6">
    <location>
        <position position="302"/>
    </location>
    <ligand>
        <name>Zn(2+)</name>
        <dbReference type="ChEBI" id="CHEBI:29105"/>
        <label>2</label>
    </ligand>
</feature>
<feature type="active site" evidence="6">
    <location>
        <position position="375"/>
    </location>
</feature>